<name>A0ABT6M681_9NOCA</name>
<evidence type="ECO:0000313" key="2">
    <source>
        <dbReference type="EMBL" id="MDH6279775.1"/>
    </source>
</evidence>
<protein>
    <submittedName>
        <fullName evidence="2">Uncharacterized protein</fullName>
    </submittedName>
</protein>
<keyword evidence="3" id="KW-1185">Reference proteome</keyword>
<organism evidence="2 3">
    <name type="scientific">Prescottella agglutinans</name>
    <dbReference type="NCBI Taxonomy" id="1644129"/>
    <lineage>
        <taxon>Bacteria</taxon>
        <taxon>Bacillati</taxon>
        <taxon>Actinomycetota</taxon>
        <taxon>Actinomycetes</taxon>
        <taxon>Mycobacteriales</taxon>
        <taxon>Nocardiaceae</taxon>
        <taxon>Prescottella</taxon>
    </lineage>
</organism>
<reference evidence="2 3" key="1">
    <citation type="submission" date="2023-04" db="EMBL/GenBank/DDBJ databases">
        <title>Forest soil microbial communities from Buena Vista Peninsula, Colon Province, Panama.</title>
        <authorList>
            <person name="Bouskill N."/>
        </authorList>
    </citation>
    <scope>NUCLEOTIDE SEQUENCE [LARGE SCALE GENOMIC DNA]</scope>
    <source>
        <strain evidence="2 3">CFH S0262</strain>
    </source>
</reference>
<evidence type="ECO:0000313" key="3">
    <source>
        <dbReference type="Proteomes" id="UP001160334"/>
    </source>
</evidence>
<dbReference type="Proteomes" id="UP001160334">
    <property type="component" value="Unassembled WGS sequence"/>
</dbReference>
<evidence type="ECO:0000256" key="1">
    <source>
        <dbReference type="SAM" id="MobiDB-lite"/>
    </source>
</evidence>
<accession>A0ABT6M681</accession>
<sequence length="104" mass="11407">MQSRNVDNPDLRWDAVSRWVRAWDPFLDSRDLESWAEGLMAAAVDVDSGVLWSPEADVVAAPANRSAAELETCMRLALASFAGIGSTRRDESTNSDDEGPNPDR</sequence>
<feature type="region of interest" description="Disordered" evidence="1">
    <location>
        <begin position="85"/>
        <end position="104"/>
    </location>
</feature>
<proteinExistence type="predicted"/>
<feature type="compositionally biased region" description="Acidic residues" evidence="1">
    <location>
        <begin position="93"/>
        <end position="104"/>
    </location>
</feature>
<dbReference type="EMBL" id="JARXVC010000002">
    <property type="protein sequence ID" value="MDH6279775.1"/>
    <property type="molecule type" value="Genomic_DNA"/>
</dbReference>
<gene>
    <name evidence="2" type="ORF">M2280_000984</name>
</gene>
<comment type="caution">
    <text evidence="2">The sequence shown here is derived from an EMBL/GenBank/DDBJ whole genome shotgun (WGS) entry which is preliminary data.</text>
</comment>